<evidence type="ECO:0000313" key="4">
    <source>
        <dbReference type="Proteomes" id="UP000236319"/>
    </source>
</evidence>
<dbReference type="VEuPathDB" id="PiroplasmaDB:BOVATA_033860"/>
<keyword evidence="4" id="KW-1185">Reference proteome</keyword>
<proteinExistence type="predicted"/>
<feature type="compositionally biased region" description="Polar residues" evidence="2">
    <location>
        <begin position="894"/>
        <end position="907"/>
    </location>
</feature>
<dbReference type="EMBL" id="BDSA01000003">
    <property type="protein sequence ID" value="GBE61893.1"/>
    <property type="molecule type" value="Genomic_DNA"/>
</dbReference>
<dbReference type="RefSeq" id="XP_028868136.1">
    <property type="nucleotide sequence ID" value="XM_029012303.1"/>
</dbReference>
<feature type="compositionally biased region" description="Polar residues" evidence="2">
    <location>
        <begin position="998"/>
        <end position="1007"/>
    </location>
</feature>
<evidence type="ECO:0000256" key="2">
    <source>
        <dbReference type="SAM" id="MobiDB-lite"/>
    </source>
</evidence>
<feature type="compositionally biased region" description="Polar residues" evidence="2">
    <location>
        <begin position="713"/>
        <end position="739"/>
    </location>
</feature>
<feature type="compositionally biased region" description="Polar residues" evidence="2">
    <location>
        <begin position="682"/>
        <end position="691"/>
    </location>
</feature>
<feature type="compositionally biased region" description="Pro residues" evidence="2">
    <location>
        <begin position="418"/>
        <end position="433"/>
    </location>
</feature>
<feature type="compositionally biased region" description="Basic residues" evidence="2">
    <location>
        <begin position="407"/>
        <end position="417"/>
    </location>
</feature>
<feature type="compositionally biased region" description="Pro residues" evidence="2">
    <location>
        <begin position="910"/>
        <end position="932"/>
    </location>
</feature>
<protein>
    <submittedName>
        <fullName evidence="3">Ribosome binding protein, putative</fullName>
    </submittedName>
</protein>
<organism evidence="3 4">
    <name type="scientific">Babesia ovata</name>
    <dbReference type="NCBI Taxonomy" id="189622"/>
    <lineage>
        <taxon>Eukaryota</taxon>
        <taxon>Sar</taxon>
        <taxon>Alveolata</taxon>
        <taxon>Apicomplexa</taxon>
        <taxon>Aconoidasida</taxon>
        <taxon>Piroplasmida</taxon>
        <taxon>Babesiidae</taxon>
        <taxon>Babesia</taxon>
    </lineage>
</organism>
<feature type="compositionally biased region" description="Gly residues" evidence="2">
    <location>
        <begin position="618"/>
        <end position="629"/>
    </location>
</feature>
<feature type="compositionally biased region" description="Polar residues" evidence="2">
    <location>
        <begin position="754"/>
        <end position="773"/>
    </location>
</feature>
<accession>A0A2H6KFW5</accession>
<name>A0A2H6KFW5_9APIC</name>
<feature type="compositionally biased region" description="Polar residues" evidence="2">
    <location>
        <begin position="945"/>
        <end position="957"/>
    </location>
</feature>
<dbReference type="GeneID" id="39875663"/>
<evidence type="ECO:0000256" key="1">
    <source>
        <dbReference type="SAM" id="Coils"/>
    </source>
</evidence>
<feature type="compositionally biased region" description="Gly residues" evidence="2">
    <location>
        <begin position="972"/>
        <end position="992"/>
    </location>
</feature>
<reference evidence="3 4" key="1">
    <citation type="journal article" date="2017" name="BMC Genomics">
        <title>Whole-genome assembly of Babesia ovata and comparative genomics between closely related pathogens.</title>
        <authorList>
            <person name="Yamagishi J."/>
            <person name="Asada M."/>
            <person name="Hakimi H."/>
            <person name="Tanaka T.Q."/>
            <person name="Sugimoto C."/>
            <person name="Kawazu S."/>
        </authorList>
    </citation>
    <scope>NUCLEOTIDE SEQUENCE [LARGE SCALE GENOMIC DNA]</scope>
    <source>
        <strain evidence="3 4">Miyake</strain>
    </source>
</reference>
<evidence type="ECO:0000313" key="3">
    <source>
        <dbReference type="EMBL" id="GBE61893.1"/>
    </source>
</evidence>
<gene>
    <name evidence="3" type="ORF">BOVATA_033860</name>
</gene>
<feature type="compositionally biased region" description="Low complexity" evidence="2">
    <location>
        <begin position="523"/>
        <end position="536"/>
    </location>
</feature>
<feature type="compositionally biased region" description="Gly residues" evidence="2">
    <location>
        <begin position="440"/>
        <end position="451"/>
    </location>
</feature>
<keyword evidence="1" id="KW-0175">Coiled coil</keyword>
<feature type="coiled-coil region" evidence="1">
    <location>
        <begin position="1252"/>
        <end position="1279"/>
    </location>
</feature>
<feature type="compositionally biased region" description="Polar residues" evidence="2">
    <location>
        <begin position="592"/>
        <end position="617"/>
    </location>
</feature>
<feature type="region of interest" description="Disordered" evidence="2">
    <location>
        <begin position="1424"/>
        <end position="1444"/>
    </location>
</feature>
<comment type="caution">
    <text evidence="3">The sequence shown here is derived from an EMBL/GenBank/DDBJ whole genome shotgun (WGS) entry which is preliminary data.</text>
</comment>
<feature type="compositionally biased region" description="Gly residues" evidence="2">
    <location>
        <begin position="788"/>
        <end position="806"/>
    </location>
</feature>
<dbReference type="Proteomes" id="UP000236319">
    <property type="component" value="Unassembled WGS sequence"/>
</dbReference>
<feature type="compositionally biased region" description="Polar residues" evidence="2">
    <location>
        <begin position="810"/>
        <end position="823"/>
    </location>
</feature>
<feature type="region of interest" description="Disordered" evidence="2">
    <location>
        <begin position="404"/>
        <end position="1041"/>
    </location>
</feature>
<dbReference type="OrthoDB" id="367004at2759"/>
<sequence length="1444" mass="153884">MTKHGIPLNTLKECLQFLLWLNSRKDVQKQVADVLVNRYGNSYNHISFTGKLPADVSKFLEHVSTFYEKLVATPIKERYIDPQAKDVTEALLDCIPKFLAALYFLLYNVDYRFDAVGGGKWKYNYPGWEPTWSRHFWQKEYGGGLQDYLRVSLSDKYGDLIPGGFGPEEVTYGYDYNSIYGYWYGESMVNDLKAILDKHNHKYNDFRDVFFTTVISKSGAGTHKVNTANVLALVKTFCEIVAAEEKKLNGEKFKTHLEKGTQNKRICWNNLVAHCKNLEQQLGKLFNEKAFSFTGQARTVDQLNTERFAGETAVWFRNNLHEVQHNVQRINKDFPVDNTRHLNVLQQFATTNIFPYGFIFGKARYGTMSEAWKTLSNHWDSTMIMLGKNGDGLDKLKTLLDGERCHHTAPPKPRPRPAPRPPRPARPVPPPRPARASGGRTTGTRGGGGWSSVGSRASGARGGNTGGGAHKRRGETQNRVMGSGAQRDRGGPGPGGARAAKGRQGSRSPRRTMSTQSPHLHRQSTSQSHPQQPSHSAPRVPIPLAEILPTPPHSVSQTSVRGPSSASSSRSSSPSVTNAGGTGLGPQVPISGHSQQSSQDSAPNQDSNPRTPGQHSDSGGGGGGPGGAAGSSRGMDENSTGSVLTASKPVVSLSIDLSQAQSAPRDVQSAGHDSDPGRPGSSLPQANSNHDGSPGPIGTPAHQDPGTDGKVSSGINPVVSSNAMNSQTSRVQTPDSLSSVALPVGAQDLKDQAHSSTQDISHQSSEIQSTHQGTPGVDNLPSAANRAGPGGDEANGGGGVSAGGTDGDSQVDSHSGKSSNAPQPSVRLHTPALSAAGPPSDISGSPGDLGLTLPSPSKVNPQGHTDDAGRHSPTAIPQAPGQAPLGNSDAAVTRAQQHVGTQDNGSPGQLGPPPPVPPPPPSAPPPSPPAAPVSPAKPGGGGAVLQSNASSGSQPGSPQVKGPPQPPSVTGPGPGSTGGGGADPHGSGGAGQDVGQASGKTPSSVATPSDAMAAGAGGGGRDPQSQVIDKKDSQNCPAGATEVTAVNSQGYICWPPPPSMKTPARIIPYDQRPSSLILKKLNDQESNALKEEEKEKHKQHAINVAFANSFNGSKITPPDPIEYYYGGLTGNVVRDDSGVIRQKSFLEKSLDASKQIFEESKSKLQALDNDRKRSMYFGGGGVDIRIPNKPLNVSFEITKPLDRNADKFPDPLLTALHDPEEFGLGGEEVYAEDYPLVSGVGGEPVDLRQKLYEKQKVEVEKLNRVLEEGEEKRKEAEAQYAFDQFKGKNDFLKDLWKVEDFRISGPPSPQTDEQKIDLRIDVPKPILQDPVHDFDFDEDSTHINDDALSNSVAPYKPAISLNVLPPKAKQLPPPTTDFDRSKINRQTLPMCIPDWSTKTPTHDATDIPRRSCSLRGAAYSQGDACLDGRTATPEAPRDSETVYY</sequence>
<feature type="compositionally biased region" description="Low complexity" evidence="2">
    <location>
        <begin position="559"/>
        <end position="576"/>
    </location>
</feature>
<feature type="compositionally biased region" description="Basic and acidic residues" evidence="2">
    <location>
        <begin position="1435"/>
        <end position="1444"/>
    </location>
</feature>
<feature type="compositionally biased region" description="Polar residues" evidence="2">
    <location>
        <begin position="854"/>
        <end position="863"/>
    </location>
</feature>